<dbReference type="InterPro" id="IPR036890">
    <property type="entry name" value="HATPase_C_sf"/>
</dbReference>
<dbReference type="InterPro" id="IPR058084">
    <property type="entry name" value="Slr1658-like"/>
</dbReference>
<dbReference type="EMBL" id="AP025028">
    <property type="protein sequence ID" value="BDA77881.1"/>
    <property type="molecule type" value="Genomic_DNA"/>
</dbReference>
<organism evidence="2 3">
    <name type="scientific">Leptospira kobayashii</name>
    <dbReference type="NCBI Taxonomy" id="1917830"/>
    <lineage>
        <taxon>Bacteria</taxon>
        <taxon>Pseudomonadati</taxon>
        <taxon>Spirochaetota</taxon>
        <taxon>Spirochaetia</taxon>
        <taxon>Leptospirales</taxon>
        <taxon>Leptospiraceae</taxon>
        <taxon>Leptospira</taxon>
    </lineage>
</organism>
<sequence length="212" mass="24077">MSFVSSPIGNSEVSGKNETETSQSRENIIYVISQNRDLSLTEENLPYHSHLSLSVYTQDMTFHWKRCEIVSNFVSQFYSGSDGDKSVDANSASTIINELIENAAKYSEKENSKIYIEIKDLGNKLRVDVKNKVSSWTKLNFEKLMQIIASGNVNQMYFDALESKHTEDKTSGIGLLMLLNDYHLNLGYKIKSNQQDNFEITIRAHIPIEAGY</sequence>
<name>A0ABN6KCJ9_9LEPT</name>
<accession>A0ABN6KCJ9</accession>
<reference evidence="2 3" key="1">
    <citation type="submission" date="2021-08" db="EMBL/GenBank/DDBJ databases">
        <title>Complete genome sequence of Leptospira kobayashii strain E30.</title>
        <authorList>
            <person name="Nakao R."/>
            <person name="Nakamura S."/>
            <person name="Masuzawa T."/>
            <person name="Koizumi N."/>
        </authorList>
    </citation>
    <scope>NUCLEOTIDE SEQUENCE [LARGE SCALE GENOMIC DNA]</scope>
    <source>
        <strain evidence="2 3">E30</strain>
    </source>
</reference>
<evidence type="ECO:0000313" key="2">
    <source>
        <dbReference type="EMBL" id="BDA77881.1"/>
    </source>
</evidence>
<dbReference type="Gene3D" id="3.30.565.10">
    <property type="entry name" value="Histidine kinase-like ATPase, C-terminal domain"/>
    <property type="match status" value="1"/>
</dbReference>
<keyword evidence="3" id="KW-1185">Reference proteome</keyword>
<evidence type="ECO:0000256" key="1">
    <source>
        <dbReference type="SAM" id="MobiDB-lite"/>
    </source>
</evidence>
<dbReference type="SUPFAM" id="SSF55874">
    <property type="entry name" value="ATPase domain of HSP90 chaperone/DNA topoisomerase II/histidine kinase"/>
    <property type="match status" value="1"/>
</dbReference>
<evidence type="ECO:0000313" key="3">
    <source>
        <dbReference type="Proteomes" id="UP000245263"/>
    </source>
</evidence>
<dbReference type="NCBIfam" id="NF047703">
    <property type="entry name" value="slr1658_superfam"/>
    <property type="match status" value="1"/>
</dbReference>
<keyword evidence="2" id="KW-0418">Kinase</keyword>
<gene>
    <name evidence="2" type="ORF">LPTSP3_g08110</name>
</gene>
<dbReference type="RefSeq" id="WP_109020674.1">
    <property type="nucleotide sequence ID" value="NZ_AP025028.1"/>
</dbReference>
<keyword evidence="2" id="KW-0808">Transferase</keyword>
<feature type="region of interest" description="Disordered" evidence="1">
    <location>
        <begin position="1"/>
        <end position="21"/>
    </location>
</feature>
<dbReference type="GO" id="GO:0016301">
    <property type="term" value="F:kinase activity"/>
    <property type="evidence" value="ECO:0007669"/>
    <property type="project" value="UniProtKB-KW"/>
</dbReference>
<proteinExistence type="predicted"/>
<protein>
    <submittedName>
        <fullName evidence="2">Histidine kinase</fullName>
    </submittedName>
</protein>
<dbReference type="Proteomes" id="UP000245263">
    <property type="component" value="Chromosome 1"/>
</dbReference>